<proteinExistence type="predicted"/>
<dbReference type="Pfam" id="PF00425">
    <property type="entry name" value="Chorismate_bind"/>
    <property type="match status" value="1"/>
</dbReference>
<accession>A0A3A9Z0F8</accession>
<name>A0A3A9Z0F8_9ACTN</name>
<dbReference type="GO" id="GO:0000162">
    <property type="term" value="P:L-tryptophan biosynthetic process"/>
    <property type="evidence" value="ECO:0007669"/>
    <property type="project" value="TreeGrafter"/>
</dbReference>
<feature type="domain" description="Chorismate-utilising enzyme C-terminal" evidence="1">
    <location>
        <begin position="149"/>
        <end position="394"/>
    </location>
</feature>
<dbReference type="AlphaFoldDB" id="A0A3A9Z0F8"/>
<dbReference type="EMBL" id="RBAK01000011">
    <property type="protein sequence ID" value="RKN41404.1"/>
    <property type="molecule type" value="Genomic_DNA"/>
</dbReference>
<gene>
    <name evidence="2" type="ORF">D7223_23950</name>
</gene>
<comment type="caution">
    <text evidence="2">The sequence shown here is derived from an EMBL/GenBank/DDBJ whole genome shotgun (WGS) entry which is preliminary data.</text>
</comment>
<dbReference type="OrthoDB" id="3518032at2"/>
<dbReference type="SUPFAM" id="SSF56322">
    <property type="entry name" value="ADC synthase"/>
    <property type="match status" value="1"/>
</dbReference>
<dbReference type="Proteomes" id="UP000281726">
    <property type="component" value="Unassembled WGS sequence"/>
</dbReference>
<evidence type="ECO:0000259" key="1">
    <source>
        <dbReference type="Pfam" id="PF00425"/>
    </source>
</evidence>
<evidence type="ECO:0000313" key="3">
    <source>
        <dbReference type="Proteomes" id="UP000281726"/>
    </source>
</evidence>
<dbReference type="RefSeq" id="WP_120730696.1">
    <property type="nucleotide sequence ID" value="NZ_RBAK01000011.1"/>
</dbReference>
<dbReference type="PANTHER" id="PTHR11236:SF9">
    <property type="entry name" value="ANTHRANILATE SYNTHASE COMPONENT 1"/>
    <property type="match status" value="1"/>
</dbReference>
<organism evidence="2 3">
    <name type="scientific">Micromonospora endolithica</name>
    <dbReference type="NCBI Taxonomy" id="230091"/>
    <lineage>
        <taxon>Bacteria</taxon>
        <taxon>Bacillati</taxon>
        <taxon>Actinomycetota</taxon>
        <taxon>Actinomycetes</taxon>
        <taxon>Micromonosporales</taxon>
        <taxon>Micromonosporaceae</taxon>
        <taxon>Micromonospora</taxon>
    </lineage>
</organism>
<dbReference type="InterPro" id="IPR015890">
    <property type="entry name" value="Chorismate_C"/>
</dbReference>
<reference evidence="2 3" key="1">
    <citation type="journal article" date="2004" name="Syst. Appl. Microbiol.">
        <title>Cryptoendolithic actinomycetes from antarctic sandstone rock samples: Micromonospora endolithica sp. nov. and two isolates related to Micromonospora coerulea Jensen 1932.</title>
        <authorList>
            <person name="Hirsch P."/>
            <person name="Mevs U."/>
            <person name="Kroppenstedt R.M."/>
            <person name="Schumann P."/>
            <person name="Stackebrandt E."/>
        </authorList>
    </citation>
    <scope>NUCLEOTIDE SEQUENCE [LARGE SCALE GENOMIC DNA]</scope>
    <source>
        <strain evidence="2 3">JCM 12677</strain>
    </source>
</reference>
<keyword evidence="3" id="KW-1185">Reference proteome</keyword>
<evidence type="ECO:0000313" key="2">
    <source>
        <dbReference type="EMBL" id="RKN41404.1"/>
    </source>
</evidence>
<sequence>MVRGKSTERTRENGPDGVETLPKVVTEVPAAPARCRRGLVERARLQWRPADGGDPAVHVQEFLAAHGLPLHDLARPAGRHDPTGPCGASVYVSAAAGAALAGGPAGAPSPVPALPEVAVVVYGHADAPAPGTAAGGWWLGDWTESWTPAQHADAVRAVREAIGRGDVYQVNVVGHAAARYTGDPLPALARLGALPGARYGGTLTGAGWAIGCASPETLVEVRAGRLVTRPIKGTRPATPAGRGELLASAKERAEHVMIVDLERNDLARVARTGSVRVDELFAVRRWCDLWQAESTVSATVADGLGLADLLRAVCPGGSVTGAPKLAALDRIAAAEPVGRGASMGALGWVSPGHVDLGLTIRTAAADGDRLHVWAGGGITWGSDPDAEVAEAAAKSAPIRAALRTPR</sequence>
<protein>
    <submittedName>
        <fullName evidence="2">Anthranilate synthase component I family protein</fullName>
    </submittedName>
</protein>
<dbReference type="InterPro" id="IPR005801">
    <property type="entry name" value="ADC_synthase"/>
</dbReference>
<dbReference type="Gene3D" id="3.60.120.10">
    <property type="entry name" value="Anthranilate synthase"/>
    <property type="match status" value="1"/>
</dbReference>
<dbReference type="PRINTS" id="PR00095">
    <property type="entry name" value="ANTSNTHASEI"/>
</dbReference>
<dbReference type="InterPro" id="IPR019999">
    <property type="entry name" value="Anth_synth_I-like"/>
</dbReference>
<dbReference type="PANTHER" id="PTHR11236">
    <property type="entry name" value="AMINOBENZOATE/ANTHRANILATE SYNTHASE"/>
    <property type="match status" value="1"/>
</dbReference>